<dbReference type="Proteomes" id="UP000183028">
    <property type="component" value="Unassembled WGS sequence"/>
</dbReference>
<dbReference type="EMBL" id="FNYK01000053">
    <property type="protein sequence ID" value="SEJ07742.1"/>
    <property type="molecule type" value="Genomic_DNA"/>
</dbReference>
<dbReference type="AlphaFoldDB" id="A0A1H6W5F4"/>
<proteinExistence type="predicted"/>
<organism evidence="1 2">
    <name type="scientific">Sharpea azabuensis</name>
    <dbReference type="NCBI Taxonomy" id="322505"/>
    <lineage>
        <taxon>Bacteria</taxon>
        <taxon>Bacillati</taxon>
        <taxon>Bacillota</taxon>
        <taxon>Erysipelotrichia</taxon>
        <taxon>Erysipelotrichales</taxon>
        <taxon>Coprobacillaceae</taxon>
        <taxon>Sharpea</taxon>
    </lineage>
</organism>
<evidence type="ECO:0000313" key="1">
    <source>
        <dbReference type="EMBL" id="SEJ07742.1"/>
    </source>
</evidence>
<accession>A0A1H6W5F4</accession>
<evidence type="ECO:0000313" key="2">
    <source>
        <dbReference type="Proteomes" id="UP000183028"/>
    </source>
</evidence>
<feature type="non-terminal residue" evidence="1">
    <location>
        <position position="1"/>
    </location>
</feature>
<gene>
    <name evidence="1" type="ORF">SAMN04487834_10531</name>
</gene>
<evidence type="ECO:0008006" key="3">
    <source>
        <dbReference type="Google" id="ProtNLM"/>
    </source>
</evidence>
<protein>
    <recommendedName>
        <fullName evidence="3">Transposase IS116/IS110/IS902 family protein</fullName>
    </recommendedName>
</protein>
<reference evidence="2" key="1">
    <citation type="submission" date="2016-10" db="EMBL/GenBank/DDBJ databases">
        <authorList>
            <person name="Varghese N."/>
        </authorList>
    </citation>
    <scope>NUCLEOTIDE SEQUENCE [LARGE SCALE GENOMIC DNA]</scope>
    <source>
        <strain evidence="2">DSM 20406</strain>
    </source>
</reference>
<name>A0A1H6W5F4_9FIRM</name>
<keyword evidence="2" id="KW-1185">Reference proteome</keyword>
<sequence>NNNPVFKKYYLLKISQGKGHRCAQGHCIRKLLRVIYHLLETGQSFDPALLR</sequence>